<evidence type="ECO:0000313" key="3">
    <source>
        <dbReference type="Proteomes" id="UP000007037"/>
    </source>
</evidence>
<accession>Q72UQ8</accession>
<dbReference type="KEGG" id="lic:LIC_10599"/>
<dbReference type="InterPro" id="IPR025645">
    <property type="entry name" value="DUF4349"/>
</dbReference>
<name>Q72UQ8_LEPIC</name>
<feature type="domain" description="DUF4349" evidence="1">
    <location>
        <begin position="55"/>
        <end position="204"/>
    </location>
</feature>
<evidence type="ECO:0000313" key="2">
    <source>
        <dbReference type="EMBL" id="AAS69220.1"/>
    </source>
</evidence>
<organism evidence="2 3">
    <name type="scientific">Leptospira interrogans serogroup Icterohaemorrhagiae serovar copenhageni (strain Fiocruz L1-130)</name>
    <dbReference type="NCBI Taxonomy" id="267671"/>
    <lineage>
        <taxon>Bacteria</taxon>
        <taxon>Pseudomonadati</taxon>
        <taxon>Spirochaetota</taxon>
        <taxon>Spirochaetia</taxon>
        <taxon>Leptospirales</taxon>
        <taxon>Leptospiraceae</taxon>
        <taxon>Leptospira</taxon>
    </lineage>
</organism>
<sequence>MTFSFKGYQYLMLLSYRHIILLIFLFLVQCSAHRLTKAEGTAIGTQNEPNVINERKISYTAYVTLNVGNLEESRNKIKSLIKNYKGFITRNSKKNALVRVPSESFEVFLSELKQLGDVENEEVIGLDITDSYRDNLIKLESLKKIKIKYQDLIAKAVNVQDMLAIEKELERINVEIEKLEGSKRASDMMVQYSSIYINFNTEKPGPLGWIFYLGYKAIKWLFIWE</sequence>
<dbReference type="Pfam" id="PF14257">
    <property type="entry name" value="DUF4349"/>
    <property type="match status" value="1"/>
</dbReference>
<protein>
    <recommendedName>
        <fullName evidence="1">DUF4349 domain-containing protein</fullName>
    </recommendedName>
</protein>
<reference evidence="2 3" key="1">
    <citation type="journal article" date="2004" name="J. Bacteriol.">
        <title>Comparative genomics of two Leptospira interrogans serovars reveals novel insights into physiology and pathogenesis.</title>
        <authorList>
            <person name="Nascimento A.L."/>
            <person name="Ko A.I."/>
            <person name="Martins E.A."/>
            <person name="Monteiro-Vitorello C.B."/>
            <person name="Ho P.L."/>
            <person name="Haake D.A."/>
            <person name="Verjovski-Almeida S."/>
            <person name="Hartskeerl R.A."/>
            <person name="Marques M.V."/>
            <person name="Oliveira M.C."/>
            <person name="Menck C.F."/>
            <person name="Leite L.C."/>
            <person name="Carrer H."/>
            <person name="Coutinho L.L."/>
            <person name="Degrave W.M."/>
            <person name="Dellagostin O.A."/>
            <person name="El-Dorry H."/>
            <person name="Ferro E.S."/>
            <person name="Ferro M.I."/>
            <person name="Furlan L.R."/>
            <person name="Gamberini M."/>
            <person name="Giglioti E.A."/>
            <person name="Goes-Neto A."/>
            <person name="Goldman G.H."/>
            <person name="Goldman M.H."/>
            <person name="Harakava R."/>
            <person name="Jeronimo S.M."/>
            <person name="Junqueira-De-Azevedo I.L."/>
            <person name="Kimura E.T."/>
            <person name="Kuramae E.E."/>
            <person name="Lemos E.G."/>
            <person name="Lemos M.V."/>
            <person name="Marino C.L."/>
            <person name="Nunes L.R."/>
            <person name="De Oliveira R.C."/>
            <person name="Pereira G.G."/>
            <person name="Reis M.S."/>
            <person name="Schriefer A."/>
            <person name="Siqueira W.J."/>
            <person name="Sommer P."/>
            <person name="Tsai S.M."/>
            <person name="Simpson A.J."/>
            <person name="Ferro J.A."/>
            <person name="Camargo L.E."/>
            <person name="Kitajima J.P."/>
            <person name="Setubal J.C."/>
            <person name="Van Sluys M.A."/>
        </authorList>
    </citation>
    <scope>NUCLEOTIDE SEQUENCE [LARGE SCALE GENOMIC DNA]</scope>
    <source>
        <strain evidence="2 3">Fiocruz L1-130</strain>
    </source>
</reference>
<dbReference type="AlphaFoldDB" id="Q72UQ8"/>
<proteinExistence type="predicted"/>
<dbReference type="EMBL" id="AE016823">
    <property type="protein sequence ID" value="AAS69220.1"/>
    <property type="molecule type" value="Genomic_DNA"/>
</dbReference>
<dbReference type="Proteomes" id="UP000007037">
    <property type="component" value="Chromosome I"/>
</dbReference>
<evidence type="ECO:0000259" key="1">
    <source>
        <dbReference type="Pfam" id="PF14257"/>
    </source>
</evidence>
<dbReference type="HOGENOM" id="CLU_1287538_0_0_12"/>
<gene>
    <name evidence="2" type="ordered locus">LIC_10599</name>
</gene>